<proteinExistence type="predicted"/>
<dbReference type="AlphaFoldDB" id="A0A0K2XJS4"/>
<accession>A0A0K2XJS4</accession>
<protein>
    <submittedName>
        <fullName evidence="1">Uncharacterized protein</fullName>
    </submittedName>
</protein>
<name>A0A0K2XJS4_HELHE</name>
<sequence>MGGDKEGEVTPPVPGWKTNRDALYLKNLYLSLKLYKSLKTYVIIL</sequence>
<organism evidence="1 2">
    <name type="scientific">Helicobacter heilmannii</name>
    <dbReference type="NCBI Taxonomy" id="35817"/>
    <lineage>
        <taxon>Bacteria</taxon>
        <taxon>Pseudomonadati</taxon>
        <taxon>Campylobacterota</taxon>
        <taxon>Epsilonproteobacteria</taxon>
        <taxon>Campylobacterales</taxon>
        <taxon>Helicobacteraceae</taxon>
        <taxon>Helicobacter</taxon>
    </lineage>
</organism>
<evidence type="ECO:0000313" key="2">
    <source>
        <dbReference type="Proteomes" id="UP000046090"/>
    </source>
</evidence>
<dbReference type="Proteomes" id="UP000046090">
    <property type="component" value="Unassembled WGS sequence"/>
</dbReference>
<keyword evidence="2" id="KW-1185">Reference proteome</keyword>
<dbReference type="EMBL" id="CDMK01000001">
    <property type="protein sequence ID" value="CRI34071.1"/>
    <property type="molecule type" value="Genomic_DNA"/>
</dbReference>
<reference evidence="2" key="1">
    <citation type="submission" date="2014-12" db="EMBL/GenBank/DDBJ databases">
        <authorList>
            <person name="Smet A."/>
        </authorList>
    </citation>
    <scope>NUCLEOTIDE SEQUENCE [LARGE SCALE GENOMIC DNA]</scope>
</reference>
<gene>
    <name evidence="1" type="ORF">HHE01_09170</name>
</gene>
<evidence type="ECO:0000313" key="1">
    <source>
        <dbReference type="EMBL" id="CRI34071.1"/>
    </source>
</evidence>